<dbReference type="AlphaFoldDB" id="A0A848CC78"/>
<keyword evidence="2" id="KW-0238">DNA-binding</keyword>
<feature type="domain" description="HTH hxlR-type" evidence="4">
    <location>
        <begin position="12"/>
        <end position="111"/>
    </location>
</feature>
<dbReference type="InterPro" id="IPR036390">
    <property type="entry name" value="WH_DNA-bd_sf"/>
</dbReference>
<evidence type="ECO:0000259" key="4">
    <source>
        <dbReference type="PROSITE" id="PS51118"/>
    </source>
</evidence>
<evidence type="ECO:0000256" key="3">
    <source>
        <dbReference type="ARBA" id="ARBA00023163"/>
    </source>
</evidence>
<keyword evidence="3" id="KW-0804">Transcription</keyword>
<reference evidence="5 6" key="1">
    <citation type="submission" date="2020-04" db="EMBL/GenBank/DDBJ databases">
        <authorList>
            <person name="Hitch T.C.A."/>
            <person name="Wylensek D."/>
            <person name="Clavel T."/>
        </authorList>
    </citation>
    <scope>NUCLEOTIDE SEQUENCE [LARGE SCALE GENOMIC DNA]</scope>
    <source>
        <strain evidence="5 6">PG-251-APC-1</strain>
    </source>
</reference>
<dbReference type="PROSITE" id="PS51118">
    <property type="entry name" value="HTH_HXLR"/>
    <property type="match status" value="1"/>
</dbReference>
<evidence type="ECO:0000256" key="2">
    <source>
        <dbReference type="ARBA" id="ARBA00023125"/>
    </source>
</evidence>
<evidence type="ECO:0000256" key="1">
    <source>
        <dbReference type="ARBA" id="ARBA00023015"/>
    </source>
</evidence>
<dbReference type="PANTHER" id="PTHR33204">
    <property type="entry name" value="TRANSCRIPTIONAL REGULATOR, MARR FAMILY"/>
    <property type="match status" value="1"/>
</dbReference>
<keyword evidence="1" id="KW-0805">Transcription regulation</keyword>
<protein>
    <submittedName>
        <fullName evidence="5">Helix-turn-helix transcriptional regulator</fullName>
    </submittedName>
</protein>
<dbReference type="Pfam" id="PF01638">
    <property type="entry name" value="HxlR"/>
    <property type="match status" value="1"/>
</dbReference>
<name>A0A848CC78_9BACT</name>
<evidence type="ECO:0000313" key="6">
    <source>
        <dbReference type="Proteomes" id="UP000522333"/>
    </source>
</evidence>
<evidence type="ECO:0000313" key="5">
    <source>
        <dbReference type="EMBL" id="NME51928.1"/>
    </source>
</evidence>
<accession>A0A848CC78</accession>
<sequence length="125" mass="14092">MARNKEGKQPLCPLEYGLDIFNGKWKTRIICLLGASGTLRYKEIRDNLDGLTDAVLAATLRDMVNDRIVDRRQYNEIPPRVEYSLSEKGASAHKILRSICCWAVRYCPLPEESLPPCKKVGGCPL</sequence>
<dbReference type="EMBL" id="JABAFY010000013">
    <property type="protein sequence ID" value="NME51928.1"/>
    <property type="molecule type" value="Genomic_DNA"/>
</dbReference>
<dbReference type="Gene3D" id="1.10.10.10">
    <property type="entry name" value="Winged helix-like DNA-binding domain superfamily/Winged helix DNA-binding domain"/>
    <property type="match status" value="1"/>
</dbReference>
<dbReference type="InterPro" id="IPR036388">
    <property type="entry name" value="WH-like_DNA-bd_sf"/>
</dbReference>
<proteinExistence type="predicted"/>
<dbReference type="Proteomes" id="UP000522333">
    <property type="component" value="Unassembled WGS sequence"/>
</dbReference>
<comment type="caution">
    <text evidence="5">The sequence shown here is derived from an EMBL/GenBank/DDBJ whole genome shotgun (WGS) entry which is preliminary data.</text>
</comment>
<organism evidence="5 6">
    <name type="scientific">Desulfovibrio piger</name>
    <dbReference type="NCBI Taxonomy" id="901"/>
    <lineage>
        <taxon>Bacteria</taxon>
        <taxon>Pseudomonadati</taxon>
        <taxon>Thermodesulfobacteriota</taxon>
        <taxon>Desulfovibrionia</taxon>
        <taxon>Desulfovibrionales</taxon>
        <taxon>Desulfovibrionaceae</taxon>
        <taxon>Desulfovibrio</taxon>
    </lineage>
</organism>
<dbReference type="SUPFAM" id="SSF46785">
    <property type="entry name" value="Winged helix' DNA-binding domain"/>
    <property type="match status" value="1"/>
</dbReference>
<dbReference type="PANTHER" id="PTHR33204:SF29">
    <property type="entry name" value="TRANSCRIPTIONAL REGULATOR"/>
    <property type="match status" value="1"/>
</dbReference>
<dbReference type="RefSeq" id="WP_168935352.1">
    <property type="nucleotide sequence ID" value="NZ_JACJLY010000011.1"/>
</dbReference>
<dbReference type="GO" id="GO:0003677">
    <property type="term" value="F:DNA binding"/>
    <property type="evidence" value="ECO:0007669"/>
    <property type="project" value="UniProtKB-KW"/>
</dbReference>
<gene>
    <name evidence="5" type="ORF">HF854_05165</name>
</gene>
<dbReference type="InterPro" id="IPR002577">
    <property type="entry name" value="HTH_HxlR"/>
</dbReference>